<reference evidence="1" key="2">
    <citation type="submission" date="2021-04" db="EMBL/GenBank/DDBJ databases">
        <authorList>
            <person name="Podell S."/>
        </authorList>
    </citation>
    <scope>NUCLEOTIDE SEQUENCE</scope>
    <source>
        <strain evidence="1">Hildebrandi</strain>
    </source>
</reference>
<reference evidence="1" key="1">
    <citation type="journal article" date="2021" name="Sci. Rep.">
        <title>Diploid genomic architecture of Nitzschia inconspicua, an elite biomass production diatom.</title>
        <authorList>
            <person name="Oliver A."/>
            <person name="Podell S."/>
            <person name="Pinowska A."/>
            <person name="Traller J.C."/>
            <person name="Smith S.R."/>
            <person name="McClure R."/>
            <person name="Beliaev A."/>
            <person name="Bohutskyi P."/>
            <person name="Hill E.A."/>
            <person name="Rabines A."/>
            <person name="Zheng H."/>
            <person name="Allen L.Z."/>
            <person name="Kuo A."/>
            <person name="Grigoriev I.V."/>
            <person name="Allen A.E."/>
            <person name="Hazlebeck D."/>
            <person name="Allen E.E."/>
        </authorList>
    </citation>
    <scope>NUCLEOTIDE SEQUENCE</scope>
    <source>
        <strain evidence="1">Hildebrandi</strain>
    </source>
</reference>
<dbReference type="Proteomes" id="UP000693970">
    <property type="component" value="Unassembled WGS sequence"/>
</dbReference>
<organism evidence="1 2">
    <name type="scientific">Nitzschia inconspicua</name>
    <dbReference type="NCBI Taxonomy" id="303405"/>
    <lineage>
        <taxon>Eukaryota</taxon>
        <taxon>Sar</taxon>
        <taxon>Stramenopiles</taxon>
        <taxon>Ochrophyta</taxon>
        <taxon>Bacillariophyta</taxon>
        <taxon>Bacillariophyceae</taxon>
        <taxon>Bacillariophycidae</taxon>
        <taxon>Bacillariales</taxon>
        <taxon>Bacillariaceae</taxon>
        <taxon>Nitzschia</taxon>
    </lineage>
</organism>
<dbReference type="EMBL" id="JAGRRH010000007">
    <property type="protein sequence ID" value="KAG7366620.1"/>
    <property type="molecule type" value="Genomic_DNA"/>
</dbReference>
<evidence type="ECO:0000313" key="1">
    <source>
        <dbReference type="EMBL" id="KAG7366620.1"/>
    </source>
</evidence>
<keyword evidence="2" id="KW-1185">Reference proteome</keyword>
<sequence length="379" mass="42920">MVIALPLTSSTSRRRLVATVILLFFWVTVTFPSVEGFSVSVVNKATGQSLQNGFIPSVVLDDDLRKELNSQQPNEDAPPYNLHDGHLRPMTELQQQGPNDPCVNKIVPPGNHFEIYSLDDVFPHTQMSHIFNTNTSFRNGLRDAIRHDMMFGEGSLYGSMNDEQKDAELALQKPMIGLWKEWRVAPIADTTMLTVVEDQDDDNSIRMKATTAILRQHLGNNPFIEVPTGDEFMERIGSLCNSTQAPFHWTEVVGVAATQNRRMGDKTDHSWHQDYGCLEKNGGNNKHVFMGFPCQDNYHGTGVFPHLIPLKYEQWATQKDVTAGNSNLQKPMFYEGHPPEKHIVRPWYAPGKEIIVFRDVDVLHSTPDIQFRSSIMRFG</sequence>
<proteinExistence type="predicted"/>
<gene>
    <name evidence="1" type="ORF">IV203_029290</name>
</gene>
<evidence type="ECO:0000313" key="2">
    <source>
        <dbReference type="Proteomes" id="UP000693970"/>
    </source>
</evidence>
<comment type="caution">
    <text evidence="1">The sequence shown here is derived from an EMBL/GenBank/DDBJ whole genome shotgun (WGS) entry which is preliminary data.</text>
</comment>
<protein>
    <submittedName>
        <fullName evidence="1">Uncharacterized protein</fullName>
    </submittedName>
</protein>
<dbReference type="AlphaFoldDB" id="A0A9K3LQB7"/>
<accession>A0A9K3LQB7</accession>
<name>A0A9K3LQB7_9STRA</name>
<dbReference type="OrthoDB" id="497525at2759"/>